<dbReference type="RefSeq" id="WP_175225324.1">
    <property type="nucleotide sequence ID" value="NZ_CADIKH010000004.1"/>
</dbReference>
<protein>
    <submittedName>
        <fullName evidence="2">3-oxoadipate enol-lactonase 2</fullName>
        <ecNumber evidence="2">3.1.1.24</ecNumber>
    </submittedName>
</protein>
<organism evidence="2 3">
    <name type="scientific">Paraburkholderia humisilvae</name>
    <dbReference type="NCBI Taxonomy" id="627669"/>
    <lineage>
        <taxon>Bacteria</taxon>
        <taxon>Pseudomonadati</taxon>
        <taxon>Pseudomonadota</taxon>
        <taxon>Betaproteobacteria</taxon>
        <taxon>Burkholderiales</taxon>
        <taxon>Burkholderiaceae</taxon>
        <taxon>Paraburkholderia</taxon>
    </lineage>
</organism>
<dbReference type="SUPFAM" id="SSF53474">
    <property type="entry name" value="alpha/beta-Hydrolases"/>
    <property type="match status" value="1"/>
</dbReference>
<dbReference type="PRINTS" id="PR00111">
    <property type="entry name" value="ABHYDROLASE"/>
</dbReference>
<accession>A0A6J5D4U2</accession>
<evidence type="ECO:0000259" key="1">
    <source>
        <dbReference type="Pfam" id="PF12697"/>
    </source>
</evidence>
<dbReference type="Pfam" id="PF12697">
    <property type="entry name" value="Abhydrolase_6"/>
    <property type="match status" value="1"/>
</dbReference>
<name>A0A6J5D4U2_9BURK</name>
<sequence>MFDVQTIQSGDMLVRVSGAGAPLILLHGYTTTAEFWREQVDAFSAGYRVIRPNLPGHGISPSPKQRAYTIDAFVADLEHMFEQFELRDAVLVGLSMGGVIAQQFALKHPARLRALAVVDTTSHGFGPDVQVDNVFSAIDRLGVVAASQQVARRSFSPSTPAALIHWAEQEVAQTPEFVAREAVASLGTIDNHTALAQLDVPTLVMVGGEDRITPLVESRKLNALIRGSQLEIIEHAAHFPMLEQPEAFNHALKRFLDSLSQH</sequence>
<gene>
    <name evidence="2" type="primary">catD_2</name>
    <name evidence="2" type="ORF">LMG29542_00970</name>
</gene>
<feature type="domain" description="AB hydrolase-1" evidence="1">
    <location>
        <begin position="23"/>
        <end position="250"/>
    </location>
</feature>
<dbReference type="EMBL" id="CADIKH010000004">
    <property type="protein sequence ID" value="CAB3749379.1"/>
    <property type="molecule type" value="Genomic_DNA"/>
</dbReference>
<dbReference type="Gene3D" id="3.40.50.1820">
    <property type="entry name" value="alpha/beta hydrolase"/>
    <property type="match status" value="1"/>
</dbReference>
<evidence type="ECO:0000313" key="2">
    <source>
        <dbReference type="EMBL" id="CAB3749379.1"/>
    </source>
</evidence>
<proteinExistence type="predicted"/>
<dbReference type="AlphaFoldDB" id="A0A6J5D4U2"/>
<dbReference type="GO" id="GO:0047570">
    <property type="term" value="F:3-oxoadipate enol-lactonase activity"/>
    <property type="evidence" value="ECO:0007669"/>
    <property type="project" value="UniProtKB-EC"/>
</dbReference>
<dbReference type="Proteomes" id="UP000494363">
    <property type="component" value="Unassembled WGS sequence"/>
</dbReference>
<dbReference type="InterPro" id="IPR050266">
    <property type="entry name" value="AB_hydrolase_sf"/>
</dbReference>
<dbReference type="InterPro" id="IPR000073">
    <property type="entry name" value="AB_hydrolase_1"/>
</dbReference>
<dbReference type="PANTHER" id="PTHR43798">
    <property type="entry name" value="MONOACYLGLYCEROL LIPASE"/>
    <property type="match status" value="1"/>
</dbReference>
<keyword evidence="2" id="KW-0378">Hydrolase</keyword>
<reference evidence="2 3" key="1">
    <citation type="submission" date="2020-04" db="EMBL/GenBank/DDBJ databases">
        <authorList>
            <person name="De Canck E."/>
        </authorList>
    </citation>
    <scope>NUCLEOTIDE SEQUENCE [LARGE SCALE GENOMIC DNA]</scope>
    <source>
        <strain evidence="2 3">LMG 29542</strain>
    </source>
</reference>
<keyword evidence="3" id="KW-1185">Reference proteome</keyword>
<dbReference type="InterPro" id="IPR029058">
    <property type="entry name" value="AB_hydrolase_fold"/>
</dbReference>
<evidence type="ECO:0000313" key="3">
    <source>
        <dbReference type="Proteomes" id="UP000494363"/>
    </source>
</evidence>
<dbReference type="EC" id="3.1.1.24" evidence="2"/>